<comment type="caution">
    <text evidence="1">The sequence shown here is derived from an EMBL/GenBank/DDBJ whole genome shotgun (WGS) entry which is preliminary data.</text>
</comment>
<keyword evidence="2" id="KW-1185">Reference proteome</keyword>
<accession>A0A4Y2L0L5</accession>
<evidence type="ECO:0000313" key="2">
    <source>
        <dbReference type="Proteomes" id="UP000499080"/>
    </source>
</evidence>
<sequence>MEPHDEARKSEIQRLGARNRGNRRAAVGGSDLCSPYRQRTFKHQMNDVPGFFDLNGWKIKKVIRTNGIASLQVNCRLKSEIRFFQAGDKSPMYGGALERGKIRGSQTGEIRAGRGGCSLPKAKIPRLGRERLGGVGGSKQP</sequence>
<dbReference type="AlphaFoldDB" id="A0A4Y2L0L5"/>
<evidence type="ECO:0000313" key="1">
    <source>
        <dbReference type="EMBL" id="GBN07387.1"/>
    </source>
</evidence>
<dbReference type="Proteomes" id="UP000499080">
    <property type="component" value="Unassembled WGS sequence"/>
</dbReference>
<name>A0A4Y2L0L5_ARAVE</name>
<dbReference type="EMBL" id="BGPR01005154">
    <property type="protein sequence ID" value="GBN07387.1"/>
    <property type="molecule type" value="Genomic_DNA"/>
</dbReference>
<protein>
    <submittedName>
        <fullName evidence="1">Uncharacterized protein</fullName>
    </submittedName>
</protein>
<reference evidence="1 2" key="1">
    <citation type="journal article" date="2019" name="Sci. Rep.">
        <title>Orb-weaving spider Araneus ventricosus genome elucidates the spidroin gene catalogue.</title>
        <authorList>
            <person name="Kono N."/>
            <person name="Nakamura H."/>
            <person name="Ohtoshi R."/>
            <person name="Moran D.A.P."/>
            <person name="Shinohara A."/>
            <person name="Yoshida Y."/>
            <person name="Fujiwara M."/>
            <person name="Mori M."/>
            <person name="Tomita M."/>
            <person name="Arakawa K."/>
        </authorList>
    </citation>
    <scope>NUCLEOTIDE SEQUENCE [LARGE SCALE GENOMIC DNA]</scope>
</reference>
<gene>
    <name evidence="1" type="ORF">AVEN_11116_1</name>
</gene>
<proteinExistence type="predicted"/>
<organism evidence="1 2">
    <name type="scientific">Araneus ventricosus</name>
    <name type="common">Orbweaver spider</name>
    <name type="synonym">Epeira ventricosa</name>
    <dbReference type="NCBI Taxonomy" id="182803"/>
    <lineage>
        <taxon>Eukaryota</taxon>
        <taxon>Metazoa</taxon>
        <taxon>Ecdysozoa</taxon>
        <taxon>Arthropoda</taxon>
        <taxon>Chelicerata</taxon>
        <taxon>Arachnida</taxon>
        <taxon>Araneae</taxon>
        <taxon>Araneomorphae</taxon>
        <taxon>Entelegynae</taxon>
        <taxon>Araneoidea</taxon>
        <taxon>Araneidae</taxon>
        <taxon>Araneus</taxon>
    </lineage>
</organism>